<accession>A0ABV8UL37</accession>
<protein>
    <submittedName>
        <fullName evidence="2">XdhC family protein</fullName>
    </submittedName>
</protein>
<evidence type="ECO:0000259" key="1">
    <source>
        <dbReference type="Pfam" id="PF13478"/>
    </source>
</evidence>
<dbReference type="InterPro" id="IPR052698">
    <property type="entry name" value="MoCofactor_Util/Proc"/>
</dbReference>
<evidence type="ECO:0000313" key="2">
    <source>
        <dbReference type="EMBL" id="MFC4351447.1"/>
    </source>
</evidence>
<gene>
    <name evidence="2" type="ORF">ACFOW6_07820</name>
</gene>
<organism evidence="2 3">
    <name type="scientific">Fodinicurvata halophila</name>
    <dbReference type="NCBI Taxonomy" id="1419723"/>
    <lineage>
        <taxon>Bacteria</taxon>
        <taxon>Pseudomonadati</taxon>
        <taxon>Pseudomonadota</taxon>
        <taxon>Alphaproteobacteria</taxon>
        <taxon>Rhodospirillales</taxon>
        <taxon>Rhodovibrionaceae</taxon>
        <taxon>Fodinicurvata</taxon>
    </lineage>
</organism>
<keyword evidence="3" id="KW-1185">Reference proteome</keyword>
<dbReference type="PANTHER" id="PTHR30388:SF4">
    <property type="entry name" value="MOLYBDENUM COFACTOR INSERTION CHAPERONE PAOD"/>
    <property type="match status" value="1"/>
</dbReference>
<reference evidence="3" key="1">
    <citation type="journal article" date="2019" name="Int. J. Syst. Evol. Microbiol.">
        <title>The Global Catalogue of Microorganisms (GCM) 10K type strain sequencing project: providing services to taxonomists for standard genome sequencing and annotation.</title>
        <authorList>
            <consortium name="The Broad Institute Genomics Platform"/>
            <consortium name="The Broad Institute Genome Sequencing Center for Infectious Disease"/>
            <person name="Wu L."/>
            <person name="Ma J."/>
        </authorList>
    </citation>
    <scope>NUCLEOTIDE SEQUENCE [LARGE SCALE GENOMIC DNA]</scope>
    <source>
        <strain evidence="3">CECT 8472</strain>
    </source>
</reference>
<proteinExistence type="predicted"/>
<name>A0ABV8UL37_9PROT</name>
<dbReference type="Proteomes" id="UP001595799">
    <property type="component" value="Unassembled WGS sequence"/>
</dbReference>
<dbReference type="RefSeq" id="WP_382421778.1">
    <property type="nucleotide sequence ID" value="NZ_JBHSCW010000003.1"/>
</dbReference>
<dbReference type="Pfam" id="PF13478">
    <property type="entry name" value="XdhC_C"/>
    <property type="match status" value="1"/>
</dbReference>
<sequence length="239" mass="25862">MKASLLKSLRGAISTKTPACVVTHLETGEQNLLTHQGQIEGDLVLTEGLQQEAQQALARGRSGLLSDENYFAECLLPPARLMVVGAVHIAQKLCPMADLMGYEVTLIDPRRAWSTSARFPGLTILQSWPDEALEQLAPDSRSAIVTLTHDPKLDDPALEVALKSPAFYIGALGSTRTHDKRLQRLRELGLDEETLKRIHGPVGLSIGARAPSEISVSILAELTAALHGAEIQRKVPKDA</sequence>
<dbReference type="PANTHER" id="PTHR30388">
    <property type="entry name" value="ALDEHYDE OXIDOREDUCTASE MOLYBDENUM COFACTOR ASSEMBLY PROTEIN"/>
    <property type="match status" value="1"/>
</dbReference>
<evidence type="ECO:0000313" key="3">
    <source>
        <dbReference type="Proteomes" id="UP001595799"/>
    </source>
</evidence>
<dbReference type="InterPro" id="IPR027051">
    <property type="entry name" value="XdhC_Rossmann_dom"/>
</dbReference>
<dbReference type="Gene3D" id="3.40.50.720">
    <property type="entry name" value="NAD(P)-binding Rossmann-like Domain"/>
    <property type="match status" value="1"/>
</dbReference>
<feature type="domain" description="XdhC Rossmann" evidence="1">
    <location>
        <begin position="81"/>
        <end position="222"/>
    </location>
</feature>
<comment type="caution">
    <text evidence="2">The sequence shown here is derived from an EMBL/GenBank/DDBJ whole genome shotgun (WGS) entry which is preliminary data.</text>
</comment>
<dbReference type="EMBL" id="JBHSCW010000003">
    <property type="protein sequence ID" value="MFC4351447.1"/>
    <property type="molecule type" value="Genomic_DNA"/>
</dbReference>